<proteinExistence type="predicted"/>
<feature type="region of interest" description="Disordered" evidence="1">
    <location>
        <begin position="65"/>
        <end position="84"/>
    </location>
</feature>
<comment type="caution">
    <text evidence="3">The sequence shown here is derived from an EMBL/GenBank/DDBJ whole genome shotgun (WGS) entry which is preliminary data.</text>
</comment>
<evidence type="ECO:0000313" key="3">
    <source>
        <dbReference type="EMBL" id="MFC5833585.1"/>
    </source>
</evidence>
<reference evidence="4" key="1">
    <citation type="journal article" date="2019" name="Int. J. Syst. Evol. Microbiol.">
        <title>The Global Catalogue of Microorganisms (GCM) 10K type strain sequencing project: providing services to taxonomists for standard genome sequencing and annotation.</title>
        <authorList>
            <consortium name="The Broad Institute Genomics Platform"/>
            <consortium name="The Broad Institute Genome Sequencing Center for Infectious Disease"/>
            <person name="Wu L."/>
            <person name="Ma J."/>
        </authorList>
    </citation>
    <scope>NUCLEOTIDE SEQUENCE [LARGE SCALE GENOMIC DNA]</scope>
    <source>
        <strain evidence="4">CCUG 53903</strain>
    </source>
</reference>
<sequence>MAVRWGCRRRAARRSRRWVGWRRWFGPGWASTFDQRLEIDEEGVLLAPATGAILSFPHPGPDEVVPPEGVRGCCRPATATTGIR</sequence>
<gene>
    <name evidence="3" type="ORF">ACFPZ3_57910</name>
</gene>
<feature type="domain" description="DUF6531" evidence="2">
    <location>
        <begin position="23"/>
        <end position="56"/>
    </location>
</feature>
<dbReference type="EMBL" id="JBHSPA010000094">
    <property type="protein sequence ID" value="MFC5833585.1"/>
    <property type="molecule type" value="Genomic_DNA"/>
</dbReference>
<accession>A0ABW1D6E0</accession>
<evidence type="ECO:0000256" key="1">
    <source>
        <dbReference type="SAM" id="MobiDB-lite"/>
    </source>
</evidence>
<evidence type="ECO:0000313" key="4">
    <source>
        <dbReference type="Proteomes" id="UP001596058"/>
    </source>
</evidence>
<protein>
    <submittedName>
        <fullName evidence="3">DUF6531 domain-containing protein</fullName>
    </submittedName>
</protein>
<keyword evidence="4" id="KW-1185">Reference proteome</keyword>
<organism evidence="3 4">
    <name type="scientific">Nonomuraea insulae</name>
    <dbReference type="NCBI Taxonomy" id="1616787"/>
    <lineage>
        <taxon>Bacteria</taxon>
        <taxon>Bacillati</taxon>
        <taxon>Actinomycetota</taxon>
        <taxon>Actinomycetes</taxon>
        <taxon>Streptosporangiales</taxon>
        <taxon>Streptosporangiaceae</taxon>
        <taxon>Nonomuraea</taxon>
    </lineage>
</organism>
<dbReference type="RefSeq" id="WP_379523010.1">
    <property type="nucleotide sequence ID" value="NZ_JBHSPA010000094.1"/>
</dbReference>
<dbReference type="InterPro" id="IPR045351">
    <property type="entry name" value="DUF6531"/>
</dbReference>
<evidence type="ECO:0000259" key="2">
    <source>
        <dbReference type="Pfam" id="PF20148"/>
    </source>
</evidence>
<dbReference type="Proteomes" id="UP001596058">
    <property type="component" value="Unassembled WGS sequence"/>
</dbReference>
<dbReference type="Pfam" id="PF20148">
    <property type="entry name" value="DUF6531"/>
    <property type="match status" value="1"/>
</dbReference>
<name>A0ABW1D6E0_9ACTN</name>